<dbReference type="RefSeq" id="WP_183770792.1">
    <property type="nucleotide sequence ID" value="NZ_JACIDK010000002.1"/>
</dbReference>
<evidence type="ECO:0000313" key="2">
    <source>
        <dbReference type="Proteomes" id="UP000530564"/>
    </source>
</evidence>
<name>A0A839ZXU6_9CAUL</name>
<accession>A0A839ZXU6</accession>
<proteinExistence type="predicted"/>
<evidence type="ECO:0000313" key="1">
    <source>
        <dbReference type="EMBL" id="MBB3890549.1"/>
    </source>
</evidence>
<sequence length="136" mass="15852">MVIIMVHWLIKKGFSHEEKFKEIWKQMTIEPNTGLYREMLTTVALDSDPKFNTFSLTDQAYTTYINIGVWKDLDSFDAAVGKYIMAPEKRAPIARPDTEMNAVYLQDFEFKLRERVILTKVLDRKGALEFPEPDLS</sequence>
<dbReference type="EMBL" id="JACIDK010000002">
    <property type="protein sequence ID" value="MBB3890549.1"/>
    <property type="molecule type" value="Genomic_DNA"/>
</dbReference>
<protein>
    <recommendedName>
        <fullName evidence="3">ABM domain-containing protein</fullName>
    </recommendedName>
</protein>
<organism evidence="1 2">
    <name type="scientific">Phenylobacterium haematophilum</name>
    <dbReference type="NCBI Taxonomy" id="98513"/>
    <lineage>
        <taxon>Bacteria</taxon>
        <taxon>Pseudomonadati</taxon>
        <taxon>Pseudomonadota</taxon>
        <taxon>Alphaproteobacteria</taxon>
        <taxon>Caulobacterales</taxon>
        <taxon>Caulobacteraceae</taxon>
        <taxon>Phenylobacterium</taxon>
    </lineage>
</organism>
<gene>
    <name evidence="1" type="ORF">GGQ61_001266</name>
</gene>
<dbReference type="Proteomes" id="UP000530564">
    <property type="component" value="Unassembled WGS sequence"/>
</dbReference>
<reference evidence="1 2" key="1">
    <citation type="submission" date="2020-08" db="EMBL/GenBank/DDBJ databases">
        <title>Genomic Encyclopedia of Type Strains, Phase IV (KMG-IV): sequencing the most valuable type-strain genomes for metagenomic binning, comparative biology and taxonomic classification.</title>
        <authorList>
            <person name="Goeker M."/>
        </authorList>
    </citation>
    <scope>NUCLEOTIDE SEQUENCE [LARGE SCALE GENOMIC DNA]</scope>
    <source>
        <strain evidence="1 2">DSM 21793</strain>
    </source>
</reference>
<dbReference type="AlphaFoldDB" id="A0A839ZXU6"/>
<comment type="caution">
    <text evidence="1">The sequence shown here is derived from an EMBL/GenBank/DDBJ whole genome shotgun (WGS) entry which is preliminary data.</text>
</comment>
<evidence type="ECO:0008006" key="3">
    <source>
        <dbReference type="Google" id="ProtNLM"/>
    </source>
</evidence>
<keyword evidence="2" id="KW-1185">Reference proteome</keyword>